<dbReference type="Proteomes" id="UP001500037">
    <property type="component" value="Unassembled WGS sequence"/>
</dbReference>
<comment type="caution">
    <text evidence="1">The sequence shown here is derived from an EMBL/GenBank/DDBJ whole genome shotgun (WGS) entry which is preliminary data.</text>
</comment>
<proteinExistence type="predicted"/>
<evidence type="ECO:0000313" key="1">
    <source>
        <dbReference type="EMBL" id="GAA1239682.1"/>
    </source>
</evidence>
<name>A0ABP4GVR5_9ACTN</name>
<reference evidence="2" key="1">
    <citation type="journal article" date="2019" name="Int. J. Syst. Evol. Microbiol.">
        <title>The Global Catalogue of Microorganisms (GCM) 10K type strain sequencing project: providing services to taxonomists for standard genome sequencing and annotation.</title>
        <authorList>
            <consortium name="The Broad Institute Genomics Platform"/>
            <consortium name="The Broad Institute Genome Sequencing Center for Infectious Disease"/>
            <person name="Wu L."/>
            <person name="Ma J."/>
        </authorList>
    </citation>
    <scope>NUCLEOTIDE SEQUENCE [LARGE SCALE GENOMIC DNA]</scope>
    <source>
        <strain evidence="2">JCM 13004</strain>
    </source>
</reference>
<organism evidence="1 2">
    <name type="scientific">Kitasatospora nipponensis</name>
    <dbReference type="NCBI Taxonomy" id="258049"/>
    <lineage>
        <taxon>Bacteria</taxon>
        <taxon>Bacillati</taxon>
        <taxon>Actinomycetota</taxon>
        <taxon>Actinomycetes</taxon>
        <taxon>Kitasatosporales</taxon>
        <taxon>Streptomycetaceae</taxon>
        <taxon>Kitasatospora</taxon>
    </lineage>
</organism>
<dbReference type="EMBL" id="BAAALF010000050">
    <property type="protein sequence ID" value="GAA1239682.1"/>
    <property type="molecule type" value="Genomic_DNA"/>
</dbReference>
<evidence type="ECO:0000313" key="2">
    <source>
        <dbReference type="Proteomes" id="UP001500037"/>
    </source>
</evidence>
<keyword evidence="2" id="KW-1185">Reference proteome</keyword>
<sequence length="86" mass="9141">MVEKHRESSRLTVITKQAREEAASALERLTAALTAAGLVLPSAGLDSSSPFTGMVLVDFGRARPDVVVELADLLTDGLNARAQHQL</sequence>
<protein>
    <submittedName>
        <fullName evidence="1">Uncharacterized protein</fullName>
    </submittedName>
</protein>
<gene>
    <name evidence="1" type="ORF">GCM10009665_33000</name>
</gene>
<accession>A0ABP4GVR5</accession>